<dbReference type="InterPro" id="IPR006295">
    <property type="entry name" value="DNA_primase_DnaG"/>
</dbReference>
<dbReference type="PANTHER" id="PTHR30313">
    <property type="entry name" value="DNA PRIMASE"/>
    <property type="match status" value="1"/>
</dbReference>
<dbReference type="SMART" id="SM00400">
    <property type="entry name" value="ZnF_CHCC"/>
    <property type="match status" value="1"/>
</dbReference>
<keyword evidence="4 12" id="KW-0548">Nucleotidyltransferase</keyword>
<dbReference type="InterPro" id="IPR030846">
    <property type="entry name" value="DnaG_bac"/>
</dbReference>
<keyword evidence="3 12" id="KW-0808">Transferase</keyword>
<keyword evidence="9" id="KW-0460">Magnesium</keyword>
<dbReference type="InterPro" id="IPR006171">
    <property type="entry name" value="TOPRIM_dom"/>
</dbReference>
<keyword evidence="1 12" id="KW-0240">DNA-directed RNA polymerase</keyword>
<evidence type="ECO:0000313" key="14">
    <source>
        <dbReference type="EMBL" id="NRF68548.1"/>
    </source>
</evidence>
<name>A0ABX2EIW7_9BURK</name>
<evidence type="ECO:0000256" key="6">
    <source>
        <dbReference type="ARBA" id="ARBA00022723"/>
    </source>
</evidence>
<feature type="domain" description="Toprim" evidence="13">
    <location>
        <begin position="264"/>
        <end position="346"/>
    </location>
</feature>
<gene>
    <name evidence="12" type="primary">dnaG</name>
    <name evidence="14" type="ORF">HLB44_16250</name>
</gene>
<keyword evidence="5 12" id="KW-0235">DNA replication</keyword>
<dbReference type="SUPFAM" id="SSF57783">
    <property type="entry name" value="Zinc beta-ribbon"/>
    <property type="match status" value="1"/>
</dbReference>
<evidence type="ECO:0000256" key="4">
    <source>
        <dbReference type="ARBA" id="ARBA00022695"/>
    </source>
</evidence>
<keyword evidence="6 12" id="KW-0479">Metal-binding</keyword>
<dbReference type="Pfam" id="PF13662">
    <property type="entry name" value="Toprim_4"/>
    <property type="match status" value="1"/>
</dbReference>
<proteinExistence type="inferred from homology"/>
<dbReference type="Gene3D" id="1.20.50.20">
    <property type="entry name" value="DnaG, RNA polymerase domain, helical bundle"/>
    <property type="match status" value="1"/>
</dbReference>
<dbReference type="SUPFAM" id="SSF117023">
    <property type="entry name" value="DNA primase DnaG, C-terminal domain"/>
    <property type="match status" value="1"/>
</dbReference>
<evidence type="ECO:0000313" key="15">
    <source>
        <dbReference type="Proteomes" id="UP000737171"/>
    </source>
</evidence>
<dbReference type="PANTHER" id="PTHR30313:SF2">
    <property type="entry name" value="DNA PRIMASE"/>
    <property type="match status" value="1"/>
</dbReference>
<evidence type="ECO:0000259" key="13">
    <source>
        <dbReference type="PROSITE" id="PS50880"/>
    </source>
</evidence>
<keyword evidence="7 12" id="KW-0863">Zinc-finger</keyword>
<evidence type="ECO:0000256" key="2">
    <source>
        <dbReference type="ARBA" id="ARBA00022515"/>
    </source>
</evidence>
<evidence type="ECO:0000256" key="3">
    <source>
        <dbReference type="ARBA" id="ARBA00022679"/>
    </source>
</evidence>
<dbReference type="InterPro" id="IPR037068">
    <property type="entry name" value="DNA_primase_core_N_sf"/>
</dbReference>
<evidence type="ECO:0000256" key="11">
    <source>
        <dbReference type="ARBA" id="ARBA00023163"/>
    </source>
</evidence>
<evidence type="ECO:0000256" key="10">
    <source>
        <dbReference type="ARBA" id="ARBA00023125"/>
    </source>
</evidence>
<comment type="subunit">
    <text evidence="12">Monomer. Interacts with DnaB.</text>
</comment>
<dbReference type="InterPro" id="IPR050219">
    <property type="entry name" value="DnaG_primase"/>
</dbReference>
<dbReference type="InterPro" id="IPR016136">
    <property type="entry name" value="DNA_helicase_N/primase_C"/>
</dbReference>
<dbReference type="InterPro" id="IPR013264">
    <property type="entry name" value="DNAG_N"/>
</dbReference>
<comment type="similarity">
    <text evidence="12">Belongs to the DnaG primase family.</text>
</comment>
<dbReference type="InterPro" id="IPR019475">
    <property type="entry name" value="DNA_primase_DnaB-bd"/>
</dbReference>
<comment type="caution">
    <text evidence="14">The sequence shown here is derived from an EMBL/GenBank/DDBJ whole genome shotgun (WGS) entry which is preliminary data.</text>
</comment>
<dbReference type="Gene3D" id="3.40.1360.10">
    <property type="match status" value="1"/>
</dbReference>
<dbReference type="CDD" id="cd03364">
    <property type="entry name" value="TOPRIM_DnaG_primases"/>
    <property type="match status" value="1"/>
</dbReference>
<comment type="cofactor">
    <cofactor evidence="12">
        <name>Zn(2+)</name>
        <dbReference type="ChEBI" id="CHEBI:29105"/>
    </cofactor>
    <text evidence="12">Binds 1 zinc ion per monomer.</text>
</comment>
<dbReference type="RefSeq" id="WP_173124380.1">
    <property type="nucleotide sequence ID" value="NZ_JABRWJ010000005.1"/>
</dbReference>
<dbReference type="Pfam" id="PF10410">
    <property type="entry name" value="DnaB_bind"/>
    <property type="match status" value="1"/>
</dbReference>
<comment type="domain">
    <text evidence="12">Contains an N-terminal zinc-binding domain, a central core domain that contains the primase activity, and a C-terminal DnaB-binding domain.</text>
</comment>
<comment type="catalytic activity">
    <reaction evidence="12">
        <text>ssDNA + n NTP = ssDNA/pppN(pN)n-1 hybrid + (n-1) diphosphate.</text>
        <dbReference type="EC" id="2.7.7.101"/>
    </reaction>
</comment>
<dbReference type="NCBIfam" id="TIGR01391">
    <property type="entry name" value="dnaG"/>
    <property type="match status" value="1"/>
</dbReference>
<dbReference type="InterPro" id="IPR002694">
    <property type="entry name" value="Znf_CHC2"/>
</dbReference>
<dbReference type="SUPFAM" id="SSF56731">
    <property type="entry name" value="DNA primase core"/>
    <property type="match status" value="1"/>
</dbReference>
<keyword evidence="10 12" id="KW-0238">DNA-binding</keyword>
<evidence type="ECO:0000256" key="1">
    <source>
        <dbReference type="ARBA" id="ARBA00022478"/>
    </source>
</evidence>
<sequence>MLPQGFIQDLVSRVDIVEVVGRHVELKKAGINHKGLCPFHGEKTPSFIVSPSRQTYHCFGCGAHGDAIRFLTEQGGLGFIDAVRELAQQVGLVVPEDSASPEDRARAAQEREQRATLSDLLERAGEHYRQALKANPRAIDYLKRRGLTGAIAARFGLGYASDGWRTLASVFPRYDDPQLAECGLVIVQGLDEGLSEAEQKRYDRFRDRIMFPIRSVRGEVIGFGGRVLDQGEPKYLNSPETPVFHKGQELYGLFEARQALRERGYALVVEGYMDVVALAQSGFGNAVATLGTACTAEHVAKLFRFTESVVFSFDGDSAGRRAAARALEAALPHASDLRSVRFLFLPPEHDPDSFVREQGPAAFDAAVAAAVPLSSQLLAQAAVDCDLATAEGRSKMLGQARPLIEQLPDGLLREQLLTELAQRGGVEPATLAAHWSRGKRREAAAERQPAPAFRPRAMGGMRAPPQTATLLDRSAWLLARHAALWQELPADDHDLLASQPAPYGGFFAALERVCHDHGPMTMAALLEELERDPEAEVLRPLLVRVRGFHEMDDEDPASQVNAVLLRLRQRAIDDELQWLIESGELSEAATARRNALIALRAELKNAAAASAAR</sequence>
<evidence type="ECO:0000256" key="7">
    <source>
        <dbReference type="ARBA" id="ARBA00022771"/>
    </source>
</evidence>
<protein>
    <recommendedName>
        <fullName evidence="12">DNA primase</fullName>
        <ecNumber evidence="12">2.7.7.101</ecNumber>
    </recommendedName>
</protein>
<dbReference type="SMART" id="SM00493">
    <property type="entry name" value="TOPRIM"/>
    <property type="match status" value="1"/>
</dbReference>
<dbReference type="Pfam" id="PF08275">
    <property type="entry name" value="DNAG_N"/>
    <property type="match status" value="1"/>
</dbReference>
<dbReference type="Proteomes" id="UP000737171">
    <property type="component" value="Unassembled WGS sequence"/>
</dbReference>
<keyword evidence="15" id="KW-1185">Reference proteome</keyword>
<dbReference type="PROSITE" id="PS50880">
    <property type="entry name" value="TOPRIM"/>
    <property type="match status" value="1"/>
</dbReference>
<evidence type="ECO:0000256" key="12">
    <source>
        <dbReference type="HAMAP-Rule" id="MF_00974"/>
    </source>
</evidence>
<organism evidence="14 15">
    <name type="scientific">Pseudaquabacterium terrae</name>
    <dbReference type="NCBI Taxonomy" id="2732868"/>
    <lineage>
        <taxon>Bacteria</taxon>
        <taxon>Pseudomonadati</taxon>
        <taxon>Pseudomonadota</taxon>
        <taxon>Betaproteobacteria</taxon>
        <taxon>Burkholderiales</taxon>
        <taxon>Sphaerotilaceae</taxon>
        <taxon>Pseudaquabacterium</taxon>
    </lineage>
</organism>
<dbReference type="Gene3D" id="1.10.860.10">
    <property type="entry name" value="DNAb Helicase, Chain A"/>
    <property type="match status" value="1"/>
</dbReference>
<evidence type="ECO:0000256" key="9">
    <source>
        <dbReference type="ARBA" id="ARBA00022842"/>
    </source>
</evidence>
<feature type="zinc finger region" description="CHC2-type" evidence="12">
    <location>
        <begin position="37"/>
        <end position="61"/>
    </location>
</feature>
<dbReference type="HAMAP" id="MF_00974">
    <property type="entry name" value="DNA_primase_DnaG"/>
    <property type="match status" value="1"/>
</dbReference>
<reference evidence="14 15" key="1">
    <citation type="submission" date="2020-05" db="EMBL/GenBank/DDBJ databases">
        <title>Aquincola sp. isolate from soil.</title>
        <authorList>
            <person name="Han J."/>
            <person name="Kim D.-U."/>
        </authorList>
    </citation>
    <scope>NUCLEOTIDE SEQUENCE [LARGE SCALE GENOMIC DNA]</scope>
    <source>
        <strain evidence="14 15">S2</strain>
    </source>
</reference>
<accession>A0ABX2EIW7</accession>
<keyword evidence="11 12" id="KW-0804">Transcription</keyword>
<evidence type="ECO:0000256" key="5">
    <source>
        <dbReference type="ARBA" id="ARBA00022705"/>
    </source>
</evidence>
<keyword evidence="2 12" id="KW-0639">Primosome</keyword>
<comment type="function">
    <text evidence="12">RNA polymerase that catalyzes the synthesis of short RNA molecules used as primers for DNA polymerase during DNA replication.</text>
</comment>
<keyword evidence="8 12" id="KW-0862">Zinc</keyword>
<dbReference type="InterPro" id="IPR036977">
    <property type="entry name" value="DNA_primase_Znf_CHC2"/>
</dbReference>
<dbReference type="Pfam" id="PF01807">
    <property type="entry name" value="Zn_ribbon_DnaG"/>
    <property type="match status" value="1"/>
</dbReference>
<dbReference type="InterPro" id="IPR034151">
    <property type="entry name" value="TOPRIM_DnaG_bac"/>
</dbReference>
<evidence type="ECO:0000256" key="8">
    <source>
        <dbReference type="ARBA" id="ARBA00022833"/>
    </source>
</evidence>
<dbReference type="EMBL" id="JABRWJ010000005">
    <property type="protein sequence ID" value="NRF68548.1"/>
    <property type="molecule type" value="Genomic_DNA"/>
</dbReference>
<dbReference type="EC" id="2.7.7.101" evidence="12"/>
<dbReference type="Gene3D" id="3.90.980.10">
    <property type="entry name" value="DNA primase, catalytic core, N-terminal domain"/>
    <property type="match status" value="1"/>
</dbReference>
<dbReference type="Gene3D" id="3.90.580.10">
    <property type="entry name" value="Zinc finger, CHC2-type domain"/>
    <property type="match status" value="1"/>
</dbReference>